<organism evidence="5 6">
    <name type="scientific">Oopsacas minuta</name>
    <dbReference type="NCBI Taxonomy" id="111878"/>
    <lineage>
        <taxon>Eukaryota</taxon>
        <taxon>Metazoa</taxon>
        <taxon>Porifera</taxon>
        <taxon>Hexactinellida</taxon>
        <taxon>Hexasterophora</taxon>
        <taxon>Lyssacinosida</taxon>
        <taxon>Leucopsacidae</taxon>
        <taxon>Oopsacas</taxon>
    </lineage>
</organism>
<evidence type="ECO:0000313" key="5">
    <source>
        <dbReference type="EMBL" id="KAI6658578.1"/>
    </source>
</evidence>
<protein>
    <submittedName>
        <fullName evidence="5">Synaptonemal complex protein 3-like isoform X3</fullName>
    </submittedName>
</protein>
<sequence>MSPNIETTEKSPNTRKRPLATDNEFDIPELGGDFSDIFANLKADVTKTMSAKKKKYEIYSKTSSEYTRKKIDEVYAKQETDRSKLTQDFCLKIKKLNDEFQEDIKKATESEEQLLNVFKHYHKMTQQTRQRTSNTFKSIVSTAQDFKQKSTELSKKHQKEKEDLQTDIDNEIKNLQKKIISYSKQEGIANFKRSLESMLTLEENEI</sequence>
<accession>A0AAV7KBL8</accession>
<feature type="domain" description="XLR/SYCP3/FAM9" evidence="4">
    <location>
        <begin position="47"/>
        <end position="178"/>
    </location>
</feature>
<evidence type="ECO:0000256" key="2">
    <source>
        <dbReference type="SAM" id="Coils"/>
    </source>
</evidence>
<gene>
    <name evidence="5" type="ORF">LOD99_15378</name>
</gene>
<dbReference type="EMBL" id="JAKMXF010000088">
    <property type="protein sequence ID" value="KAI6658578.1"/>
    <property type="molecule type" value="Genomic_DNA"/>
</dbReference>
<comment type="caution">
    <text evidence="5">The sequence shown here is derived from an EMBL/GenBank/DDBJ whole genome shotgun (WGS) entry which is preliminary data.</text>
</comment>
<comment type="similarity">
    <text evidence="1">Belongs to the XLR/SYCP3 family.</text>
</comment>
<dbReference type="Proteomes" id="UP001165289">
    <property type="component" value="Unassembled WGS sequence"/>
</dbReference>
<dbReference type="AlphaFoldDB" id="A0AAV7KBL8"/>
<feature type="coiled-coil region" evidence="2">
    <location>
        <begin position="147"/>
        <end position="178"/>
    </location>
</feature>
<dbReference type="PANTHER" id="PTHR19368">
    <property type="entry name" value="XLR/SCP3/FAM9"/>
    <property type="match status" value="1"/>
</dbReference>
<dbReference type="InterPro" id="IPR006888">
    <property type="entry name" value="XLR/SYCP3/FAM9_dom"/>
</dbReference>
<proteinExistence type="inferred from homology"/>
<feature type="region of interest" description="Disordered" evidence="3">
    <location>
        <begin position="1"/>
        <end position="22"/>
    </location>
</feature>
<evidence type="ECO:0000259" key="4">
    <source>
        <dbReference type="Pfam" id="PF04803"/>
    </source>
</evidence>
<dbReference type="GO" id="GO:0051321">
    <property type="term" value="P:meiotic cell cycle"/>
    <property type="evidence" value="ECO:0007669"/>
    <property type="project" value="TreeGrafter"/>
</dbReference>
<dbReference type="GO" id="GO:0007286">
    <property type="term" value="P:spermatid development"/>
    <property type="evidence" value="ECO:0007669"/>
    <property type="project" value="TreeGrafter"/>
</dbReference>
<name>A0AAV7KBL8_9METZ</name>
<evidence type="ECO:0000256" key="3">
    <source>
        <dbReference type="SAM" id="MobiDB-lite"/>
    </source>
</evidence>
<keyword evidence="2" id="KW-0175">Coiled coil</keyword>
<dbReference type="InterPro" id="IPR051443">
    <property type="entry name" value="XLR/SYCP3"/>
</dbReference>
<keyword evidence="6" id="KW-1185">Reference proteome</keyword>
<dbReference type="PANTHER" id="PTHR19368:SF15">
    <property type="entry name" value="XLR_SYCP3_FAM9 DOMAIN-CONTAINING PROTEIN"/>
    <property type="match status" value="1"/>
</dbReference>
<dbReference type="Pfam" id="PF04803">
    <property type="entry name" value="Cor1"/>
    <property type="match status" value="1"/>
</dbReference>
<reference evidence="5 6" key="1">
    <citation type="journal article" date="2023" name="BMC Biol.">
        <title>The compact genome of the sponge Oopsacas minuta (Hexactinellida) is lacking key metazoan core genes.</title>
        <authorList>
            <person name="Santini S."/>
            <person name="Schenkelaars Q."/>
            <person name="Jourda C."/>
            <person name="Duchesne M."/>
            <person name="Belahbib H."/>
            <person name="Rocher C."/>
            <person name="Selva M."/>
            <person name="Riesgo A."/>
            <person name="Vervoort M."/>
            <person name="Leys S.P."/>
            <person name="Kodjabachian L."/>
            <person name="Le Bivic A."/>
            <person name="Borchiellini C."/>
            <person name="Claverie J.M."/>
            <person name="Renard E."/>
        </authorList>
    </citation>
    <scope>NUCLEOTIDE SEQUENCE [LARGE SCALE GENOMIC DNA]</scope>
    <source>
        <strain evidence="5">SPO-2</strain>
    </source>
</reference>
<evidence type="ECO:0000256" key="1">
    <source>
        <dbReference type="ARBA" id="ARBA00010283"/>
    </source>
</evidence>
<dbReference type="GO" id="GO:0000795">
    <property type="term" value="C:synaptonemal complex"/>
    <property type="evidence" value="ECO:0007669"/>
    <property type="project" value="TreeGrafter"/>
</dbReference>
<evidence type="ECO:0000313" key="6">
    <source>
        <dbReference type="Proteomes" id="UP001165289"/>
    </source>
</evidence>